<dbReference type="PROSITE" id="PS50092">
    <property type="entry name" value="TSP1"/>
    <property type="match status" value="1"/>
</dbReference>
<evidence type="ECO:0000256" key="1">
    <source>
        <dbReference type="ARBA" id="ARBA00004613"/>
    </source>
</evidence>
<dbReference type="InterPro" id="IPR052065">
    <property type="entry name" value="Compl_asym_regulator"/>
</dbReference>
<feature type="chain" id="PRO_5038898962" evidence="6">
    <location>
        <begin position="17"/>
        <end position="172"/>
    </location>
</feature>
<evidence type="ECO:0000256" key="6">
    <source>
        <dbReference type="SAM" id="SignalP"/>
    </source>
</evidence>
<dbReference type="FunFam" id="2.20.100.10:FF:000002">
    <property type="entry name" value="Unc-5 netrin receptor C"/>
    <property type="match status" value="1"/>
</dbReference>
<evidence type="ECO:0000256" key="4">
    <source>
        <dbReference type="ARBA" id="ARBA00022737"/>
    </source>
</evidence>
<keyword evidence="2" id="KW-0964">Secreted</keyword>
<keyword evidence="5" id="KW-1015">Disulfide bond</keyword>
<comment type="subcellular location">
    <subcellularLocation>
        <location evidence="1">Secreted</location>
    </subcellularLocation>
</comment>
<keyword evidence="8" id="KW-1185">Reference proteome</keyword>
<evidence type="ECO:0000313" key="7">
    <source>
        <dbReference type="EMBL" id="KAH3748338.1"/>
    </source>
</evidence>
<dbReference type="PANTHER" id="PTHR22906">
    <property type="entry name" value="PROPERDIN"/>
    <property type="match status" value="1"/>
</dbReference>
<organism evidence="7 8">
    <name type="scientific">Dreissena polymorpha</name>
    <name type="common">Zebra mussel</name>
    <name type="synonym">Mytilus polymorpha</name>
    <dbReference type="NCBI Taxonomy" id="45954"/>
    <lineage>
        <taxon>Eukaryota</taxon>
        <taxon>Metazoa</taxon>
        <taxon>Spiralia</taxon>
        <taxon>Lophotrochozoa</taxon>
        <taxon>Mollusca</taxon>
        <taxon>Bivalvia</taxon>
        <taxon>Autobranchia</taxon>
        <taxon>Heteroconchia</taxon>
        <taxon>Euheterodonta</taxon>
        <taxon>Imparidentia</taxon>
        <taxon>Neoheterodontei</taxon>
        <taxon>Myida</taxon>
        <taxon>Dreissenoidea</taxon>
        <taxon>Dreissenidae</taxon>
        <taxon>Dreissena</taxon>
    </lineage>
</organism>
<gene>
    <name evidence="7" type="ORF">DPMN_182779</name>
</gene>
<feature type="signal peptide" evidence="6">
    <location>
        <begin position="1"/>
        <end position="16"/>
    </location>
</feature>
<feature type="non-terminal residue" evidence="7">
    <location>
        <position position="1"/>
    </location>
</feature>
<dbReference type="Proteomes" id="UP000828390">
    <property type="component" value="Unassembled WGS sequence"/>
</dbReference>
<reference evidence="7" key="1">
    <citation type="journal article" date="2019" name="bioRxiv">
        <title>The Genome of the Zebra Mussel, Dreissena polymorpha: A Resource for Invasive Species Research.</title>
        <authorList>
            <person name="McCartney M.A."/>
            <person name="Auch B."/>
            <person name="Kono T."/>
            <person name="Mallez S."/>
            <person name="Zhang Y."/>
            <person name="Obille A."/>
            <person name="Becker A."/>
            <person name="Abrahante J.E."/>
            <person name="Garbe J."/>
            <person name="Badalamenti J.P."/>
            <person name="Herman A."/>
            <person name="Mangelson H."/>
            <person name="Liachko I."/>
            <person name="Sullivan S."/>
            <person name="Sone E.D."/>
            <person name="Koren S."/>
            <person name="Silverstein K.A.T."/>
            <person name="Beckman K.B."/>
            <person name="Gohl D.M."/>
        </authorList>
    </citation>
    <scope>NUCLEOTIDE SEQUENCE</scope>
    <source>
        <strain evidence="7">Duluth1</strain>
        <tissue evidence="7">Whole animal</tissue>
    </source>
</reference>
<sequence length="172" mass="18368">CVIVVRVVFVAGLTESLECFNCQNLVDSHACTNTSQCSSSQSCFLQTVHSGNDIRYNMGCQSNQVFCGLCLLVDGNWAYWSIWSNCSGTCENGIHTRTRTCTNPTPSNGGLNCSGPNVDSKICANQVPIHDSPLGFCPVLNGCSSLKIILPSCVFVLSSILANVSGRVDDFG</sequence>
<dbReference type="SMART" id="SM00209">
    <property type="entry name" value="TSP1"/>
    <property type="match status" value="1"/>
</dbReference>
<evidence type="ECO:0000313" key="8">
    <source>
        <dbReference type="Proteomes" id="UP000828390"/>
    </source>
</evidence>
<evidence type="ECO:0000256" key="2">
    <source>
        <dbReference type="ARBA" id="ARBA00022525"/>
    </source>
</evidence>
<dbReference type="Gene3D" id="2.20.100.10">
    <property type="entry name" value="Thrombospondin type-1 (TSP1) repeat"/>
    <property type="match status" value="1"/>
</dbReference>
<dbReference type="Pfam" id="PF00090">
    <property type="entry name" value="TSP_1"/>
    <property type="match status" value="1"/>
</dbReference>
<keyword evidence="3 6" id="KW-0732">Signal</keyword>
<comment type="caution">
    <text evidence="7">The sequence shown here is derived from an EMBL/GenBank/DDBJ whole genome shotgun (WGS) entry which is preliminary data.</text>
</comment>
<evidence type="ECO:0000256" key="5">
    <source>
        <dbReference type="ARBA" id="ARBA00023157"/>
    </source>
</evidence>
<dbReference type="InterPro" id="IPR036383">
    <property type="entry name" value="TSP1_rpt_sf"/>
</dbReference>
<dbReference type="PANTHER" id="PTHR22906:SF43">
    <property type="entry name" value="PROPERDIN"/>
    <property type="match status" value="1"/>
</dbReference>
<keyword evidence="4" id="KW-0677">Repeat</keyword>
<accession>A0A9D4DG51</accession>
<dbReference type="PRINTS" id="PR01705">
    <property type="entry name" value="TSP1REPEAT"/>
</dbReference>
<reference evidence="7" key="2">
    <citation type="submission" date="2020-11" db="EMBL/GenBank/DDBJ databases">
        <authorList>
            <person name="McCartney M.A."/>
            <person name="Auch B."/>
            <person name="Kono T."/>
            <person name="Mallez S."/>
            <person name="Becker A."/>
            <person name="Gohl D.M."/>
            <person name="Silverstein K.A.T."/>
            <person name="Koren S."/>
            <person name="Bechman K.B."/>
            <person name="Herman A."/>
            <person name="Abrahante J.E."/>
            <person name="Garbe J."/>
        </authorList>
    </citation>
    <scope>NUCLEOTIDE SEQUENCE</scope>
    <source>
        <strain evidence="7">Duluth1</strain>
        <tissue evidence="7">Whole animal</tissue>
    </source>
</reference>
<dbReference type="InterPro" id="IPR000884">
    <property type="entry name" value="TSP1_rpt"/>
</dbReference>
<proteinExistence type="predicted"/>
<dbReference type="AlphaFoldDB" id="A0A9D4DG51"/>
<name>A0A9D4DG51_DREPO</name>
<dbReference type="EMBL" id="JAIWYP010000010">
    <property type="protein sequence ID" value="KAH3748338.1"/>
    <property type="molecule type" value="Genomic_DNA"/>
</dbReference>
<evidence type="ECO:0000256" key="3">
    <source>
        <dbReference type="ARBA" id="ARBA00022729"/>
    </source>
</evidence>
<dbReference type="SUPFAM" id="SSF82895">
    <property type="entry name" value="TSP-1 type 1 repeat"/>
    <property type="match status" value="1"/>
</dbReference>
<protein>
    <submittedName>
        <fullName evidence="7">Uncharacterized protein</fullName>
    </submittedName>
</protein>